<dbReference type="eggNOG" id="COG5578">
    <property type="taxonomic scope" value="Bacteria"/>
</dbReference>
<dbReference type="InterPro" id="IPR006938">
    <property type="entry name" value="DUF624"/>
</dbReference>
<dbReference type="HOGENOM" id="CLU_081578_4_0_9"/>
<dbReference type="OrthoDB" id="2874359at2"/>
<feature type="transmembrane region" description="Helical" evidence="1">
    <location>
        <begin position="81"/>
        <end position="104"/>
    </location>
</feature>
<dbReference type="EMBL" id="BA000004">
    <property type="protein sequence ID" value="BAB04840.1"/>
    <property type="molecule type" value="Genomic_DNA"/>
</dbReference>
<dbReference type="Pfam" id="PF04854">
    <property type="entry name" value="DUF624"/>
    <property type="match status" value="1"/>
</dbReference>
<keyword evidence="1" id="KW-0472">Membrane</keyword>
<name>Q9KDU0_HALH5</name>
<dbReference type="PROSITE" id="PS51257">
    <property type="entry name" value="PROKAR_LIPOPROTEIN"/>
    <property type="match status" value="1"/>
</dbReference>
<feature type="transmembrane region" description="Helical" evidence="1">
    <location>
        <begin position="110"/>
        <end position="131"/>
    </location>
</feature>
<evidence type="ECO:0000313" key="2">
    <source>
        <dbReference type="EMBL" id="BAB04840.1"/>
    </source>
</evidence>
<gene>
    <name evidence="2" type="ordered locus">BH1121</name>
</gene>
<sequence length="210" mass="23475">MNLRALSHSFTAMCDWLMKLAYLNGLWLLFTACGVLVFGWAPATAALHSVLRKLRDPTKEVAIFREFAHVYKQNFFKATGIGTMFVLGIGALLVSYVGLVTMAAPLLMRFMFLSVACFYVIMSVFLFPVLISSRCRTFSVFKLSFLYGVGHLHYAVIGIVFVFGFFFLSLTIPTVGIFFGISLPAWFVCQLFVKMEEGEKVQVGGVRKVA</sequence>
<evidence type="ECO:0000256" key="1">
    <source>
        <dbReference type="SAM" id="Phobius"/>
    </source>
</evidence>
<dbReference type="RefSeq" id="WP_010897291.1">
    <property type="nucleotide sequence ID" value="NC_002570.2"/>
</dbReference>
<keyword evidence="1" id="KW-0812">Transmembrane</keyword>
<dbReference type="KEGG" id="bha:BH1121"/>
<feature type="transmembrane region" description="Helical" evidence="1">
    <location>
        <begin position="143"/>
        <end position="168"/>
    </location>
</feature>
<dbReference type="STRING" id="272558.gene:10727015"/>
<keyword evidence="3" id="KW-1185">Reference proteome</keyword>
<feature type="transmembrane region" description="Helical" evidence="1">
    <location>
        <begin position="174"/>
        <end position="193"/>
    </location>
</feature>
<keyword evidence="1" id="KW-1133">Transmembrane helix</keyword>
<evidence type="ECO:0000313" key="3">
    <source>
        <dbReference type="Proteomes" id="UP000001258"/>
    </source>
</evidence>
<accession>Q9KDU0</accession>
<dbReference type="AlphaFoldDB" id="Q9KDU0"/>
<feature type="transmembrane region" description="Helical" evidence="1">
    <location>
        <begin position="26"/>
        <end position="47"/>
    </location>
</feature>
<organism evidence="2 3">
    <name type="scientific">Halalkalibacterium halodurans (strain ATCC BAA-125 / DSM 18197 / FERM 7344 / JCM 9153 / C-125)</name>
    <name type="common">Bacillus halodurans</name>
    <dbReference type="NCBI Taxonomy" id="272558"/>
    <lineage>
        <taxon>Bacteria</taxon>
        <taxon>Bacillati</taxon>
        <taxon>Bacillota</taxon>
        <taxon>Bacilli</taxon>
        <taxon>Bacillales</taxon>
        <taxon>Bacillaceae</taxon>
        <taxon>Halalkalibacterium (ex Joshi et al. 2022)</taxon>
    </lineage>
</organism>
<protein>
    <submittedName>
        <fullName evidence="2">BH1121 protein</fullName>
    </submittedName>
</protein>
<dbReference type="PIR" id="A83790">
    <property type="entry name" value="A83790"/>
</dbReference>
<dbReference type="Proteomes" id="UP000001258">
    <property type="component" value="Chromosome"/>
</dbReference>
<reference evidence="2 3" key="1">
    <citation type="journal article" date="2000" name="Nucleic Acids Res.">
        <title>Complete genome sequence of the alkaliphilic bacterium Bacillus halodurans and genomic sequence comparison with Bacillus subtilis.</title>
        <authorList>
            <person name="Takami H."/>
            <person name="Nakasone K."/>
            <person name="Takaki Y."/>
            <person name="Maeno G."/>
            <person name="Sasaki R."/>
            <person name="Masui N."/>
            <person name="Fuji F."/>
            <person name="Hirama C."/>
            <person name="Nakamura Y."/>
            <person name="Ogasawara N."/>
            <person name="Kuhara S."/>
            <person name="Horikoshi K."/>
        </authorList>
    </citation>
    <scope>NUCLEOTIDE SEQUENCE [LARGE SCALE GENOMIC DNA]</scope>
    <source>
        <strain evidence="3">ATCC BAA-125 / DSM 18197 / FERM 7344 / JCM 9153 / C-125</strain>
    </source>
</reference>
<proteinExistence type="predicted"/>